<keyword evidence="1" id="KW-0812">Transmembrane</keyword>
<dbReference type="RefSeq" id="WP_261235656.1">
    <property type="nucleotide sequence ID" value="NZ_JAMXFA010000015.1"/>
</dbReference>
<reference evidence="2 3" key="1">
    <citation type="journal article" date="2022" name="Front. Microbiol.">
        <title>High genomic differentiation and limited gene flow indicate recent cryptic speciation within the genus Laspinema (cyanobacteria).</title>
        <authorList>
            <person name="Stanojkovic A."/>
            <person name="Skoupy S."/>
            <person name="Skaloud P."/>
            <person name="Dvorak P."/>
        </authorList>
    </citation>
    <scope>NUCLEOTIDE SEQUENCE [LARGE SCALE GENOMIC DNA]</scope>
    <source>
        <strain evidence="2 3">D3b</strain>
    </source>
</reference>
<keyword evidence="3" id="KW-1185">Reference proteome</keyword>
<proteinExistence type="predicted"/>
<dbReference type="PANTHER" id="PTHR35550">
    <property type="match status" value="1"/>
</dbReference>
<sequence length="133" mass="15025">MTTPTSTSSSTSTSTSTQELAPSYVLPWAFIIGSIPLLAVQPLASLPIAAFGLFLMIQAATIRLQFTPKALDVYRSGNLIRSFPYAEWINWRIFWPGVPILFYFKEVKSIHFLPVLFDPKQLQTCLEERCPRI</sequence>
<evidence type="ECO:0000256" key="1">
    <source>
        <dbReference type="SAM" id="Phobius"/>
    </source>
</evidence>
<dbReference type="Pfam" id="PF11317">
    <property type="entry name" value="DUF3119"/>
    <property type="match status" value="1"/>
</dbReference>
<name>A0ABT2NBB9_9CYAN</name>
<accession>A0ABT2NBB9</accession>
<evidence type="ECO:0000313" key="3">
    <source>
        <dbReference type="Proteomes" id="UP001525961"/>
    </source>
</evidence>
<evidence type="ECO:0000313" key="2">
    <source>
        <dbReference type="EMBL" id="MCT7978561.1"/>
    </source>
</evidence>
<dbReference type="EMBL" id="JAMXFA010000015">
    <property type="protein sequence ID" value="MCT7978561.1"/>
    <property type="molecule type" value="Genomic_DNA"/>
</dbReference>
<feature type="transmembrane region" description="Helical" evidence="1">
    <location>
        <begin position="46"/>
        <end position="65"/>
    </location>
</feature>
<organism evidence="2 3">
    <name type="scientific">Laspinema olomoucense D3b</name>
    <dbReference type="NCBI Taxonomy" id="2953688"/>
    <lineage>
        <taxon>Bacteria</taxon>
        <taxon>Bacillati</taxon>
        <taxon>Cyanobacteriota</taxon>
        <taxon>Cyanophyceae</taxon>
        <taxon>Oscillatoriophycideae</taxon>
        <taxon>Oscillatoriales</taxon>
        <taxon>Laspinemataceae</taxon>
        <taxon>Laspinema</taxon>
        <taxon>Laspinema olomoucense</taxon>
    </lineage>
</organism>
<dbReference type="Proteomes" id="UP001525961">
    <property type="component" value="Unassembled WGS sequence"/>
</dbReference>
<dbReference type="PANTHER" id="PTHR35550:SF2">
    <property type="entry name" value="OS05G0401200 PROTEIN"/>
    <property type="match status" value="1"/>
</dbReference>
<keyword evidence="1" id="KW-1133">Transmembrane helix</keyword>
<dbReference type="InterPro" id="IPR021467">
    <property type="entry name" value="DUF3119"/>
</dbReference>
<protein>
    <submittedName>
        <fullName evidence="2">DUF3119 family protein</fullName>
    </submittedName>
</protein>
<keyword evidence="1" id="KW-0472">Membrane</keyword>
<comment type="caution">
    <text evidence="2">The sequence shown here is derived from an EMBL/GenBank/DDBJ whole genome shotgun (WGS) entry which is preliminary data.</text>
</comment>
<gene>
    <name evidence="2" type="ORF">NG792_12655</name>
</gene>